<feature type="domain" description="RING-type" evidence="3">
    <location>
        <begin position="138"/>
        <end position="184"/>
    </location>
</feature>
<comment type="caution">
    <text evidence="5">The sequence shown here is derived from an EMBL/GenBank/DDBJ whole genome shotgun (WGS) entry which is preliminary data.</text>
</comment>
<dbReference type="InterPro" id="IPR051266">
    <property type="entry name" value="CLCR"/>
</dbReference>
<dbReference type="InterPro" id="IPR002035">
    <property type="entry name" value="VWF_A"/>
</dbReference>
<evidence type="ECO:0000259" key="4">
    <source>
        <dbReference type="PROSITE" id="PS50234"/>
    </source>
</evidence>
<dbReference type="InterPro" id="IPR001841">
    <property type="entry name" value="Znf_RING"/>
</dbReference>
<dbReference type="Gene3D" id="3.30.40.10">
    <property type="entry name" value="Zinc/RING finger domain, C3HC4 (zinc finger)"/>
    <property type="match status" value="1"/>
</dbReference>
<feature type="compositionally biased region" description="Polar residues" evidence="2">
    <location>
        <begin position="58"/>
        <end position="68"/>
    </location>
</feature>
<dbReference type="SUPFAM" id="SSF53300">
    <property type="entry name" value="vWA-like"/>
    <property type="match status" value="1"/>
</dbReference>
<dbReference type="PANTHER" id="PTHR10579">
    <property type="entry name" value="CALCIUM-ACTIVATED CHLORIDE CHANNEL REGULATOR"/>
    <property type="match status" value="1"/>
</dbReference>
<dbReference type="PROSITE" id="PS50234">
    <property type="entry name" value="VWFA"/>
    <property type="match status" value="1"/>
</dbReference>
<dbReference type="InterPro" id="IPR036465">
    <property type="entry name" value="vWFA_dom_sf"/>
</dbReference>
<dbReference type="Pfam" id="PF13519">
    <property type="entry name" value="VWA_2"/>
    <property type="match status" value="1"/>
</dbReference>
<feature type="compositionally biased region" description="Low complexity" evidence="2">
    <location>
        <begin position="28"/>
        <end position="38"/>
    </location>
</feature>
<keyword evidence="1" id="KW-0862">Zinc</keyword>
<keyword evidence="1" id="KW-0479">Metal-binding</keyword>
<dbReference type="PANTHER" id="PTHR10579:SF55">
    <property type="entry name" value="E3 UBIQUITIN-PROTEIN LIGASE WAV3"/>
    <property type="match status" value="1"/>
</dbReference>
<sequence>MGTGWRRTFCTSLPRDGEVIRREKLNKRSPSTSPSPRSSSRKIGGLFTTTSTTKTKIQSHSLPSTPRLQSHHPISVSPSLRCRTTPPMPPQNENTPKLQCKTKSSKLFQTSSSAPSSPKSPLKFSIFKSGSRLSKNTCGICSQSMKSGQGTAIFTAECSHSFHFLCISSHVRNSPVSLVCPVCTTIRKEVPLMAQTLKPQIEQEIITKQSSSPKTANPDQLEIRVYDDDEPLLLSPTAGAKFNSIPETDEEEIEEFQGFFVNNPVLLPVTPKSPEETIFNGGDSSRNVQVRLQPEVAVISVGNNYENYALTVKIKAPPVAQNSNHAPFSEHGRRAPIDLVTVLDLSGNMNGSKLQMLKRAMRLVISSLDSSDRLAIVGFSSTTKRLLPLRRMSPQGQRSARRIIDRLICGQGTISVVNDGLRKAAKVLEDRRERNPVASVMLLSAGQDDGVSSNRSNQQRCLLSSSQTRFAHLEIPVHSSGFGDKIGFSHEPAEDAFARCVGGLLSVMTQDLRLQLGFAPGSDIADIAAIYSYSGRPALLSGNGSGLVRLGDLYAEEERELLVELRVPTGLIEPHHLMSARFSYRDPVTQDVIYGDEQILQVPSAQTVRSSNPKIERLRNLFVTTRSIAESRRLVEYNDLASAIHLLSSARALLTQSSSISAEEYIHCLEIDLADLHRRKQYQQQILYQQQQQEIQRQKSREREMAFLDENGEPLTPTSAWRAAEKLAKVAIMKKSMNRVSDLHGFENARF</sequence>
<protein>
    <recommendedName>
        <fullName evidence="7">Zinc finger family protein</fullName>
    </recommendedName>
</protein>
<keyword evidence="6" id="KW-1185">Reference proteome</keyword>
<evidence type="ECO:0000256" key="1">
    <source>
        <dbReference type="PROSITE-ProRule" id="PRU00175"/>
    </source>
</evidence>
<proteinExistence type="predicted"/>
<reference evidence="5" key="1">
    <citation type="submission" date="2022-04" db="EMBL/GenBank/DDBJ databases">
        <title>A functionally conserved STORR gene fusion in Papaver species that diverged 16.8 million years ago.</title>
        <authorList>
            <person name="Catania T."/>
        </authorList>
    </citation>
    <scope>NUCLEOTIDE SEQUENCE</scope>
    <source>
        <strain evidence="5">S-188037</strain>
    </source>
</reference>
<dbReference type="SUPFAM" id="SSF57850">
    <property type="entry name" value="RING/U-box"/>
    <property type="match status" value="1"/>
</dbReference>
<organism evidence="5 6">
    <name type="scientific">Papaver atlanticum</name>
    <dbReference type="NCBI Taxonomy" id="357466"/>
    <lineage>
        <taxon>Eukaryota</taxon>
        <taxon>Viridiplantae</taxon>
        <taxon>Streptophyta</taxon>
        <taxon>Embryophyta</taxon>
        <taxon>Tracheophyta</taxon>
        <taxon>Spermatophyta</taxon>
        <taxon>Magnoliopsida</taxon>
        <taxon>Ranunculales</taxon>
        <taxon>Papaveraceae</taxon>
        <taxon>Papaveroideae</taxon>
        <taxon>Papaver</taxon>
    </lineage>
</organism>
<dbReference type="AlphaFoldDB" id="A0AAD4XH53"/>
<dbReference type="SMART" id="SM00327">
    <property type="entry name" value="VWA"/>
    <property type="match status" value="1"/>
</dbReference>
<evidence type="ECO:0000259" key="3">
    <source>
        <dbReference type="PROSITE" id="PS50089"/>
    </source>
</evidence>
<dbReference type="Pfam" id="PF25243">
    <property type="entry name" value="WAV3_C"/>
    <property type="match status" value="1"/>
</dbReference>
<dbReference type="Gene3D" id="3.40.50.410">
    <property type="entry name" value="von Willebrand factor, type A domain"/>
    <property type="match status" value="1"/>
</dbReference>
<gene>
    <name evidence="5" type="ORF">MKW98_013056</name>
</gene>
<dbReference type="InterPro" id="IPR013083">
    <property type="entry name" value="Znf_RING/FYVE/PHD"/>
</dbReference>
<evidence type="ECO:0000313" key="6">
    <source>
        <dbReference type="Proteomes" id="UP001202328"/>
    </source>
</evidence>
<accession>A0AAD4XH53</accession>
<evidence type="ECO:0008006" key="7">
    <source>
        <dbReference type="Google" id="ProtNLM"/>
    </source>
</evidence>
<dbReference type="GO" id="GO:0008270">
    <property type="term" value="F:zinc ion binding"/>
    <property type="evidence" value="ECO:0007669"/>
    <property type="project" value="UniProtKB-KW"/>
</dbReference>
<dbReference type="Proteomes" id="UP001202328">
    <property type="component" value="Unassembled WGS sequence"/>
</dbReference>
<name>A0AAD4XH53_9MAGN</name>
<keyword evidence="1" id="KW-0863">Zinc-finger</keyword>
<feature type="region of interest" description="Disordered" evidence="2">
    <location>
        <begin position="16"/>
        <end position="98"/>
    </location>
</feature>
<feature type="domain" description="VWFA" evidence="4">
    <location>
        <begin position="338"/>
        <end position="484"/>
    </location>
</feature>
<dbReference type="PROSITE" id="PS50089">
    <property type="entry name" value="ZF_RING_2"/>
    <property type="match status" value="1"/>
</dbReference>
<evidence type="ECO:0000313" key="5">
    <source>
        <dbReference type="EMBL" id="KAI3910002.1"/>
    </source>
</evidence>
<evidence type="ECO:0000256" key="2">
    <source>
        <dbReference type="SAM" id="MobiDB-lite"/>
    </source>
</evidence>
<dbReference type="InterPro" id="IPR057427">
    <property type="entry name" value="WAV3_C"/>
</dbReference>
<dbReference type="SMART" id="SM00184">
    <property type="entry name" value="RING"/>
    <property type="match status" value="1"/>
</dbReference>
<dbReference type="Pfam" id="PF17123">
    <property type="entry name" value="zf-RING_11"/>
    <property type="match status" value="1"/>
</dbReference>
<dbReference type="EMBL" id="JAJJMB010010308">
    <property type="protein sequence ID" value="KAI3910002.1"/>
    <property type="molecule type" value="Genomic_DNA"/>
</dbReference>